<proteinExistence type="predicted"/>
<sequence>MATGRGDPLLQGTHLVGQGRLVTHRGGHPAEQGRDLGAGLGEPEDVVDEEQHVLVLDIAEVLRHGQARQGDPQPGARRLVHLAEDEGGVLEDPCLLHLEDEVVALTGPLAHTGEHRGATEVVGDPEDHLLDQHGLADAGATEQADLAALDVRGEQVEDLDAGVELLGLRLERVERRRIAVDRPALGHLERGRVDVQHVAGHVPDLALGHVADRHRDRGTGVDDLLAADDAVGRLEGDGADGVVTDVQLDLEGHRPLDAHHVDLEGQRVEDLGHAVRRELDVHDGADDTHDAAGGGGLHLGVLFSNRSHISHSLALTRSRTARRRHPRSR</sequence>
<organism evidence="1">
    <name type="scientific">bioreactor metagenome</name>
    <dbReference type="NCBI Taxonomy" id="1076179"/>
    <lineage>
        <taxon>unclassified sequences</taxon>
        <taxon>metagenomes</taxon>
        <taxon>ecological metagenomes</taxon>
    </lineage>
</organism>
<dbReference type="AlphaFoldDB" id="A0A645ABE7"/>
<reference evidence="1" key="1">
    <citation type="submission" date="2019-08" db="EMBL/GenBank/DDBJ databases">
        <authorList>
            <person name="Kucharzyk K."/>
            <person name="Murdoch R.W."/>
            <person name="Higgins S."/>
            <person name="Loffler F."/>
        </authorList>
    </citation>
    <scope>NUCLEOTIDE SEQUENCE</scope>
</reference>
<accession>A0A645ABE7</accession>
<protein>
    <submittedName>
        <fullName evidence="1">Uncharacterized protein</fullName>
    </submittedName>
</protein>
<dbReference type="EMBL" id="VSSQ01013011">
    <property type="protein sequence ID" value="MPM50535.1"/>
    <property type="molecule type" value="Genomic_DNA"/>
</dbReference>
<comment type="caution">
    <text evidence="1">The sequence shown here is derived from an EMBL/GenBank/DDBJ whole genome shotgun (WGS) entry which is preliminary data.</text>
</comment>
<name>A0A645ABE7_9ZZZZ</name>
<evidence type="ECO:0000313" key="1">
    <source>
        <dbReference type="EMBL" id="MPM50535.1"/>
    </source>
</evidence>
<gene>
    <name evidence="1" type="ORF">SDC9_97277</name>
</gene>